<name>A0A2X2GNC7_9GAMM</name>
<protein>
    <submittedName>
        <fullName evidence="3">Capsular glucan synthase</fullName>
        <ecNumber evidence="3">2.4.1.21</ecNumber>
    </submittedName>
</protein>
<dbReference type="Pfam" id="PF13439">
    <property type="entry name" value="Glyco_transf_4"/>
    <property type="match status" value="1"/>
</dbReference>
<keyword evidence="3" id="KW-0328">Glycosyltransferase</keyword>
<evidence type="ECO:0000313" key="3">
    <source>
        <dbReference type="EMBL" id="SUI46140.1"/>
    </source>
</evidence>
<dbReference type="GO" id="GO:1901135">
    <property type="term" value="P:carbohydrate derivative metabolic process"/>
    <property type="evidence" value="ECO:0007669"/>
    <property type="project" value="UniProtKB-ARBA"/>
</dbReference>
<dbReference type="InterPro" id="IPR001296">
    <property type="entry name" value="Glyco_trans_1"/>
</dbReference>
<keyword evidence="3" id="KW-0808">Transferase</keyword>
<dbReference type="GO" id="GO:0009011">
    <property type="term" value="F:alpha-1,4-glucan glucosyltransferase (ADP-glucose donor) activity"/>
    <property type="evidence" value="ECO:0007669"/>
    <property type="project" value="UniProtKB-EC"/>
</dbReference>
<dbReference type="InterPro" id="IPR028098">
    <property type="entry name" value="Glyco_trans_4-like_N"/>
</dbReference>
<feature type="domain" description="Glycosyl transferase family 1" evidence="1">
    <location>
        <begin position="193"/>
        <end position="346"/>
    </location>
</feature>
<dbReference type="SUPFAM" id="SSF53756">
    <property type="entry name" value="UDP-Glycosyltransferase/glycogen phosphorylase"/>
    <property type="match status" value="1"/>
</dbReference>
<feature type="domain" description="Glycosyltransferase subfamily 4-like N-terminal" evidence="2">
    <location>
        <begin position="19"/>
        <end position="177"/>
    </location>
</feature>
<dbReference type="EMBL" id="UGYN01000002">
    <property type="protein sequence ID" value="SUI46140.1"/>
    <property type="molecule type" value="Genomic_DNA"/>
</dbReference>
<sequence>MKIVLIGTTANCVIGFRADLIKSLHQQGHIVYAFALDYDDKSRKQVAALGATPVNYRFSRTGLNPIKDLYDTYTLSKQLKSIAPDLVFSYFSKPCIFGTLAAVLAGVKKRYAMLEGLGYVFTEQPQGVSWKVNLLKKTQTTLYRLIFPKLDALILLNPDDRNDLLVKSGIKVKRAHVLGGIGLKLTDYPFSPTPTEPVSFIFIARLLAEKGVHEYVTAAKAVKQRYPDIQFYMLGAVDKQNPGSLTENSLKKLIEDDVIIYPGHVSNVQEWIKKSSVFVLPSYYREGIPRSTQEAMAMGRAVLSTDVPGCRETVIHGVNGFLIQRWSPEELTARMIELIEDPAKIVEMGLASYQLAQQKFDAHEVNGRLLEMLEIPQNKTQD</sequence>
<gene>
    <name evidence="3" type="primary">glgA_1</name>
    <name evidence="3" type="ORF">NCTC11544_00582</name>
</gene>
<accession>A0A2X2GNC7</accession>
<dbReference type="CDD" id="cd03808">
    <property type="entry name" value="GT4_CapM-like"/>
    <property type="match status" value="1"/>
</dbReference>
<dbReference type="PANTHER" id="PTHR12526">
    <property type="entry name" value="GLYCOSYLTRANSFERASE"/>
    <property type="match status" value="1"/>
</dbReference>
<organism evidence="3 4">
    <name type="scientific">Serratia quinivorans</name>
    <dbReference type="NCBI Taxonomy" id="137545"/>
    <lineage>
        <taxon>Bacteria</taxon>
        <taxon>Pseudomonadati</taxon>
        <taxon>Pseudomonadota</taxon>
        <taxon>Gammaproteobacteria</taxon>
        <taxon>Enterobacterales</taxon>
        <taxon>Yersiniaceae</taxon>
        <taxon>Serratia</taxon>
    </lineage>
</organism>
<dbReference type="PANTHER" id="PTHR12526:SF638">
    <property type="entry name" value="SPORE COAT PROTEIN SA"/>
    <property type="match status" value="1"/>
</dbReference>
<dbReference type="Proteomes" id="UP000255529">
    <property type="component" value="Unassembled WGS sequence"/>
</dbReference>
<dbReference type="AlphaFoldDB" id="A0A2X2GNC7"/>
<dbReference type="Gene3D" id="3.40.50.2000">
    <property type="entry name" value="Glycogen Phosphorylase B"/>
    <property type="match status" value="2"/>
</dbReference>
<reference evidence="3 4" key="1">
    <citation type="submission" date="2018-06" db="EMBL/GenBank/DDBJ databases">
        <authorList>
            <consortium name="Pathogen Informatics"/>
            <person name="Doyle S."/>
        </authorList>
    </citation>
    <scope>NUCLEOTIDE SEQUENCE [LARGE SCALE GENOMIC DNA]</scope>
    <source>
        <strain evidence="3 4">NCTC11544</strain>
    </source>
</reference>
<evidence type="ECO:0000259" key="2">
    <source>
        <dbReference type="Pfam" id="PF13439"/>
    </source>
</evidence>
<dbReference type="GeneID" id="74949849"/>
<dbReference type="Pfam" id="PF00534">
    <property type="entry name" value="Glycos_transf_1"/>
    <property type="match status" value="1"/>
</dbReference>
<dbReference type="EC" id="2.4.1.21" evidence="3"/>
<proteinExistence type="predicted"/>
<evidence type="ECO:0000313" key="4">
    <source>
        <dbReference type="Proteomes" id="UP000255529"/>
    </source>
</evidence>
<evidence type="ECO:0000259" key="1">
    <source>
        <dbReference type="Pfam" id="PF00534"/>
    </source>
</evidence>
<dbReference type="RefSeq" id="WP_012006036.1">
    <property type="nucleotide sequence ID" value="NZ_CAMIRZ010000001.1"/>
</dbReference>